<gene>
    <name evidence="2" type="ORF">TWF696_000818</name>
</gene>
<name>A0AAV9VES3_9PEZI</name>
<sequence length="314" mass="36021">MSSSAESTTPTTPTSTEPANPITTEPEDSTEDTETRLVRPPGPPVPTVDSLITELAWRLVNDRYGFLIFNNVEANVARSLSKELSGNEWEGRNIGFGYDARFRQVRLRLANQFRCAFEYMNGLWKETWAPLLSQDSLKAHFSDSGIPRRRIDEFDEAYKHCIHEADYCVFPRITGLRSYHFPTFVIQEGTAEMHTYFLRDKDLWLKGTYGDTNVFMLIEVTKVEDDLIAFMEIWRKDGTNYRYMIIPRPVNPSPRQPFITVAELYGKKGVPDGLNPEAELPLELDRLRLAILKAARWTTKGRPKGEPVSTVKFF</sequence>
<evidence type="ECO:0000313" key="2">
    <source>
        <dbReference type="EMBL" id="KAK6359674.1"/>
    </source>
</evidence>
<dbReference type="EMBL" id="JAVHNQ010000001">
    <property type="protein sequence ID" value="KAK6359674.1"/>
    <property type="molecule type" value="Genomic_DNA"/>
</dbReference>
<accession>A0AAV9VES3</accession>
<comment type="caution">
    <text evidence="2">The sequence shown here is derived from an EMBL/GenBank/DDBJ whole genome shotgun (WGS) entry which is preliminary data.</text>
</comment>
<feature type="region of interest" description="Disordered" evidence="1">
    <location>
        <begin position="1"/>
        <end position="45"/>
    </location>
</feature>
<evidence type="ECO:0000256" key="1">
    <source>
        <dbReference type="SAM" id="MobiDB-lite"/>
    </source>
</evidence>
<dbReference type="Proteomes" id="UP001375240">
    <property type="component" value="Unassembled WGS sequence"/>
</dbReference>
<proteinExistence type="predicted"/>
<reference evidence="2 3" key="1">
    <citation type="submission" date="2019-10" db="EMBL/GenBank/DDBJ databases">
        <authorList>
            <person name="Palmer J.M."/>
        </authorList>
    </citation>
    <scope>NUCLEOTIDE SEQUENCE [LARGE SCALE GENOMIC DNA]</scope>
    <source>
        <strain evidence="2 3">TWF696</strain>
    </source>
</reference>
<protein>
    <submittedName>
        <fullName evidence="2">Uncharacterized protein</fullName>
    </submittedName>
</protein>
<feature type="compositionally biased region" description="Low complexity" evidence="1">
    <location>
        <begin position="1"/>
        <end position="19"/>
    </location>
</feature>
<evidence type="ECO:0000313" key="3">
    <source>
        <dbReference type="Proteomes" id="UP001375240"/>
    </source>
</evidence>
<dbReference type="AlphaFoldDB" id="A0AAV9VES3"/>
<keyword evidence="3" id="KW-1185">Reference proteome</keyword>
<organism evidence="2 3">
    <name type="scientific">Orbilia brochopaga</name>
    <dbReference type="NCBI Taxonomy" id="3140254"/>
    <lineage>
        <taxon>Eukaryota</taxon>
        <taxon>Fungi</taxon>
        <taxon>Dikarya</taxon>
        <taxon>Ascomycota</taxon>
        <taxon>Pezizomycotina</taxon>
        <taxon>Orbiliomycetes</taxon>
        <taxon>Orbiliales</taxon>
        <taxon>Orbiliaceae</taxon>
        <taxon>Orbilia</taxon>
    </lineage>
</organism>